<dbReference type="CDD" id="cd00213">
    <property type="entry name" value="S-100"/>
    <property type="match status" value="1"/>
</dbReference>
<dbReference type="PANTHER" id="PTHR11639">
    <property type="entry name" value="S100 CALCIUM-BINDING PROTEIN"/>
    <property type="match status" value="1"/>
</dbReference>
<dbReference type="PANTHER" id="PTHR11639:SF76">
    <property type="entry name" value="PROTEIN S100-A16"/>
    <property type="match status" value="1"/>
</dbReference>
<dbReference type="EMBL" id="JANPWB010000016">
    <property type="protein sequence ID" value="KAJ1081032.1"/>
    <property type="molecule type" value="Genomic_DNA"/>
</dbReference>
<reference evidence="5" key="1">
    <citation type="journal article" date="2022" name="bioRxiv">
        <title>Sequencing and chromosome-scale assembly of the giantPleurodeles waltlgenome.</title>
        <authorList>
            <person name="Brown T."/>
            <person name="Elewa A."/>
            <person name="Iarovenko S."/>
            <person name="Subramanian E."/>
            <person name="Araus A.J."/>
            <person name="Petzold A."/>
            <person name="Susuki M."/>
            <person name="Suzuki K.-i.T."/>
            <person name="Hayashi T."/>
            <person name="Toyoda A."/>
            <person name="Oliveira C."/>
            <person name="Osipova E."/>
            <person name="Leigh N.D."/>
            <person name="Simon A."/>
            <person name="Yun M.H."/>
        </authorList>
    </citation>
    <scope>NUCLEOTIDE SEQUENCE</scope>
    <source>
        <strain evidence="5">20211129_DDA</strain>
        <tissue evidence="5">Liver</tissue>
    </source>
</reference>
<dbReference type="GO" id="GO:0005615">
    <property type="term" value="C:extracellular space"/>
    <property type="evidence" value="ECO:0007669"/>
    <property type="project" value="TreeGrafter"/>
</dbReference>
<dbReference type="SMART" id="SM01394">
    <property type="entry name" value="S_100"/>
    <property type="match status" value="2"/>
</dbReference>
<dbReference type="GO" id="GO:0048306">
    <property type="term" value="F:calcium-dependent protein binding"/>
    <property type="evidence" value="ECO:0007669"/>
    <property type="project" value="TreeGrafter"/>
</dbReference>
<dbReference type="SMART" id="SM00054">
    <property type="entry name" value="EFh"/>
    <property type="match status" value="1"/>
</dbReference>
<dbReference type="Gene3D" id="1.10.238.10">
    <property type="entry name" value="EF-hand"/>
    <property type="match status" value="2"/>
</dbReference>
<evidence type="ECO:0000259" key="4">
    <source>
        <dbReference type="PROSITE" id="PS50222"/>
    </source>
</evidence>
<evidence type="ECO:0000256" key="2">
    <source>
        <dbReference type="ARBA" id="ARBA00022837"/>
    </source>
</evidence>
<sequence length="255" mass="29202">MLENETGCERATQNAAEGSQLKGRAQVTTKKWNIPPLLNGELTGGACGKRTETDSAQWCCAVMASNDVDPELSITVLVKAFYQYAGKRRMNRKEFQKMVGTELNHILSSTEDKEEVDELLKLIDANEDGKISFEEYWSLISLITDTLSKQMAMHFHVKPSNAQAEQITDVERNINTIVRYFYEHSTVHGNTKTVTVEEFKTMLLTNFPNCIKEYSDPGQVLKSLDTKNQEIEFSEYWKVIERFANDIKKQEKKKR</sequence>
<accession>A0AAV7KSB2</accession>
<gene>
    <name evidence="5" type="ORF">NDU88_001219</name>
</gene>
<dbReference type="InterPro" id="IPR002048">
    <property type="entry name" value="EF_hand_dom"/>
</dbReference>
<dbReference type="SUPFAM" id="SSF47473">
    <property type="entry name" value="EF-hand"/>
    <property type="match status" value="2"/>
</dbReference>
<protein>
    <recommendedName>
        <fullName evidence="4">EF-hand domain-containing protein</fullName>
    </recommendedName>
</protein>
<dbReference type="PROSITE" id="PS00018">
    <property type="entry name" value="EF_HAND_1"/>
    <property type="match status" value="1"/>
</dbReference>
<dbReference type="AlphaFoldDB" id="A0AAV7KSB2"/>
<evidence type="ECO:0000256" key="3">
    <source>
        <dbReference type="SAM" id="MobiDB-lite"/>
    </source>
</evidence>
<feature type="region of interest" description="Disordered" evidence="3">
    <location>
        <begin position="1"/>
        <end position="25"/>
    </location>
</feature>
<dbReference type="GO" id="GO:0048471">
    <property type="term" value="C:perinuclear region of cytoplasm"/>
    <property type="evidence" value="ECO:0007669"/>
    <property type="project" value="TreeGrafter"/>
</dbReference>
<dbReference type="InterPro" id="IPR018247">
    <property type="entry name" value="EF_Hand_1_Ca_BS"/>
</dbReference>
<dbReference type="Proteomes" id="UP001066276">
    <property type="component" value="Chromosome 12"/>
</dbReference>
<evidence type="ECO:0000313" key="6">
    <source>
        <dbReference type="Proteomes" id="UP001066276"/>
    </source>
</evidence>
<dbReference type="GO" id="GO:0046914">
    <property type="term" value="F:transition metal ion binding"/>
    <property type="evidence" value="ECO:0007669"/>
    <property type="project" value="InterPro"/>
</dbReference>
<comment type="caution">
    <text evidence="5">The sequence shown here is derived from an EMBL/GenBank/DDBJ whole genome shotgun (WGS) entry which is preliminary data.</text>
</comment>
<feature type="domain" description="EF-hand" evidence="4">
    <location>
        <begin position="111"/>
        <end position="146"/>
    </location>
</feature>
<dbReference type="InterPro" id="IPR013787">
    <property type="entry name" value="S100_Ca-bd_sub"/>
</dbReference>
<dbReference type="Pfam" id="PF01023">
    <property type="entry name" value="S_100"/>
    <property type="match status" value="2"/>
</dbReference>
<proteinExistence type="predicted"/>
<dbReference type="GO" id="GO:0005509">
    <property type="term" value="F:calcium ion binding"/>
    <property type="evidence" value="ECO:0007669"/>
    <property type="project" value="InterPro"/>
</dbReference>
<organism evidence="5 6">
    <name type="scientific">Pleurodeles waltl</name>
    <name type="common">Iberian ribbed newt</name>
    <dbReference type="NCBI Taxonomy" id="8319"/>
    <lineage>
        <taxon>Eukaryota</taxon>
        <taxon>Metazoa</taxon>
        <taxon>Chordata</taxon>
        <taxon>Craniata</taxon>
        <taxon>Vertebrata</taxon>
        <taxon>Euteleostomi</taxon>
        <taxon>Amphibia</taxon>
        <taxon>Batrachia</taxon>
        <taxon>Caudata</taxon>
        <taxon>Salamandroidea</taxon>
        <taxon>Salamandridae</taxon>
        <taxon>Pleurodelinae</taxon>
        <taxon>Pleurodeles</taxon>
    </lineage>
</organism>
<keyword evidence="2" id="KW-0106">Calcium</keyword>
<name>A0AAV7KSB2_PLEWA</name>
<dbReference type="InterPro" id="IPR011992">
    <property type="entry name" value="EF-hand-dom_pair"/>
</dbReference>
<keyword evidence="1" id="KW-0479">Metal-binding</keyword>
<evidence type="ECO:0000256" key="1">
    <source>
        <dbReference type="ARBA" id="ARBA00022723"/>
    </source>
</evidence>
<dbReference type="InterPro" id="IPR034325">
    <property type="entry name" value="S-100_dom"/>
</dbReference>
<evidence type="ECO:0000313" key="5">
    <source>
        <dbReference type="EMBL" id="KAJ1081032.1"/>
    </source>
</evidence>
<dbReference type="PROSITE" id="PS50222">
    <property type="entry name" value="EF_HAND_2"/>
    <property type="match status" value="1"/>
</dbReference>
<keyword evidence="6" id="KW-1185">Reference proteome</keyword>